<feature type="region of interest" description="Disordered" evidence="1">
    <location>
        <begin position="37"/>
        <end position="73"/>
    </location>
</feature>
<reference evidence="2" key="1">
    <citation type="submission" date="2018-05" db="EMBL/GenBank/DDBJ databases">
        <authorList>
            <person name="Lanie J.A."/>
            <person name="Ng W.-L."/>
            <person name="Kazmierczak K.M."/>
            <person name="Andrzejewski T.M."/>
            <person name="Davidsen T.M."/>
            <person name="Wayne K.J."/>
            <person name="Tettelin H."/>
            <person name="Glass J.I."/>
            <person name="Rusch D."/>
            <person name="Podicherti R."/>
            <person name="Tsui H.-C.T."/>
            <person name="Winkler M.E."/>
        </authorList>
    </citation>
    <scope>NUCLEOTIDE SEQUENCE</scope>
</reference>
<gene>
    <name evidence="2" type="ORF">METZ01_LOCUS190563</name>
</gene>
<proteinExistence type="predicted"/>
<organism evidence="2">
    <name type="scientific">marine metagenome</name>
    <dbReference type="NCBI Taxonomy" id="408172"/>
    <lineage>
        <taxon>unclassified sequences</taxon>
        <taxon>metagenomes</taxon>
        <taxon>ecological metagenomes</taxon>
    </lineage>
</organism>
<feature type="compositionally biased region" description="Basic and acidic residues" evidence="1">
    <location>
        <begin position="37"/>
        <end position="57"/>
    </location>
</feature>
<dbReference type="EMBL" id="UINC01039351">
    <property type="protein sequence ID" value="SVB37709.1"/>
    <property type="molecule type" value="Genomic_DNA"/>
</dbReference>
<evidence type="ECO:0000256" key="1">
    <source>
        <dbReference type="SAM" id="MobiDB-lite"/>
    </source>
</evidence>
<protein>
    <submittedName>
        <fullName evidence="2">Uncharacterized protein</fullName>
    </submittedName>
</protein>
<dbReference type="AlphaFoldDB" id="A0A382DHU3"/>
<accession>A0A382DHU3</accession>
<sequence length="73" mass="8512">MNQFLEKFLDKEDRLIDAIDSLKGEIKSLHVDLRPELSRSDMMQRKKAEQKKLKEATAKAVKKHQMRDSNSSP</sequence>
<evidence type="ECO:0000313" key="2">
    <source>
        <dbReference type="EMBL" id="SVB37709.1"/>
    </source>
</evidence>
<name>A0A382DHU3_9ZZZZ</name>